<keyword evidence="1" id="KW-0732">Signal</keyword>
<evidence type="ECO:0008006" key="4">
    <source>
        <dbReference type="Google" id="ProtNLM"/>
    </source>
</evidence>
<dbReference type="AlphaFoldDB" id="A0A512SXY4"/>
<keyword evidence="3" id="KW-1185">Reference proteome</keyword>
<evidence type="ECO:0000313" key="3">
    <source>
        <dbReference type="Proteomes" id="UP000321793"/>
    </source>
</evidence>
<dbReference type="RefSeq" id="WP_147062396.1">
    <property type="nucleotide sequence ID" value="NZ_BAABDN010000001.1"/>
</dbReference>
<feature type="signal peptide" evidence="1">
    <location>
        <begin position="1"/>
        <end position="34"/>
    </location>
</feature>
<protein>
    <recommendedName>
        <fullName evidence="4">Lipoprotein</fullName>
    </recommendedName>
</protein>
<reference evidence="2 3" key="1">
    <citation type="submission" date="2019-07" db="EMBL/GenBank/DDBJ databases">
        <title>Whole genome shotgun sequence of Knoellia locipacati NBRC 109775.</title>
        <authorList>
            <person name="Hosoyama A."/>
            <person name="Uohara A."/>
            <person name="Ohji S."/>
            <person name="Ichikawa N."/>
        </authorList>
    </citation>
    <scope>NUCLEOTIDE SEQUENCE [LARGE SCALE GENOMIC DNA]</scope>
    <source>
        <strain evidence="2 3">NBRC 109775</strain>
    </source>
</reference>
<sequence length="144" mass="14977">MPSHLHGCRMPARLVALPLAATLLLTGCAGRGSAEDDAVGDTATTFLAAAASAPQSGCDLLAPATLDQLRSDDEDCGDAVSAAAPKGDIASTPPTIQVYGRDAMVRWADQTLFLARFDDGWRVTAAGCKPRGEDLPYDCTIEGR</sequence>
<evidence type="ECO:0000256" key="1">
    <source>
        <dbReference type="SAM" id="SignalP"/>
    </source>
</evidence>
<dbReference type="EMBL" id="BKBA01000003">
    <property type="protein sequence ID" value="GEQ12803.1"/>
    <property type="molecule type" value="Genomic_DNA"/>
</dbReference>
<gene>
    <name evidence="2" type="ORF">KLO01_08500</name>
</gene>
<proteinExistence type="predicted"/>
<dbReference type="OrthoDB" id="5193742at2"/>
<feature type="chain" id="PRO_5022014100" description="Lipoprotein" evidence="1">
    <location>
        <begin position="35"/>
        <end position="144"/>
    </location>
</feature>
<organism evidence="2 3">
    <name type="scientific">Knoellia locipacati</name>
    <dbReference type="NCBI Taxonomy" id="882824"/>
    <lineage>
        <taxon>Bacteria</taxon>
        <taxon>Bacillati</taxon>
        <taxon>Actinomycetota</taxon>
        <taxon>Actinomycetes</taxon>
        <taxon>Micrococcales</taxon>
        <taxon>Intrasporangiaceae</taxon>
        <taxon>Knoellia</taxon>
    </lineage>
</organism>
<comment type="caution">
    <text evidence="2">The sequence shown here is derived from an EMBL/GenBank/DDBJ whole genome shotgun (WGS) entry which is preliminary data.</text>
</comment>
<dbReference type="Proteomes" id="UP000321793">
    <property type="component" value="Unassembled WGS sequence"/>
</dbReference>
<name>A0A512SXY4_9MICO</name>
<accession>A0A512SXY4</accession>
<evidence type="ECO:0000313" key="2">
    <source>
        <dbReference type="EMBL" id="GEQ12803.1"/>
    </source>
</evidence>